<keyword evidence="2" id="KW-1185">Reference proteome</keyword>
<dbReference type="VEuPathDB" id="FungiDB:SPRG_14512"/>
<dbReference type="GeneID" id="24136312"/>
<sequence length="666" mass="74225">MSDDEGHDAYHLRTFARDVAVPQCCLYKPNVERNMTAKLGSIAVPSWPLSTETLAALATTFAGRVPAKDVVFHDFHTIPRHAFMFESSILGELDPEQDDDDEKLEFSMTLAHFAIDLTGDASTLTPTTEPPPHTFATVVYFFSSTCVGGAVTIAHGHRTTTYEALDGCFLSFYSTCDVTVAPITYGHRSFAVYYAAYILDDYDSDHSYGPTPKFAPPPLPSIQELQAAARGYDRYDAIAVTIRLETRSLTPTFDSLTGHDKAVVDLLLAADVFDIALVRAGDNDENKDILSLIETFHPRCKTPALVQEVYHQTPIHEVAADIDKYESPNYLVWPKANRVRILGYDRTLGLLRANLDGDVVDDLGFGSLRGIFEAVFRCFYPQPRNNNYGFNPPQVTSKMASLLYDHGDVGLIEMFLDVHDHWADDEAMANWLLAVLRHFGAARFQRQLQTVKASNAFVAQMVHLATAGDRLAQTIACDCIPVWWPRLLNKLTAGYCSEKKKGLFDLFDIETYLLEHPIHVAASTHLRRQHLPDVLVRKVATYLTPPLASLLETVQADKCLVHNLPAVLWPRRNALCSVRLTTCIDLAVEYMRSGAERARCYNGHVLYLALLTVGTPAFAVVDADVQTRRRCFDFKGACAALDTSTLTPMQTLVLEEYLRRPTYGCA</sequence>
<evidence type="ECO:0000313" key="1">
    <source>
        <dbReference type="EMBL" id="KDO20164.1"/>
    </source>
</evidence>
<gene>
    <name evidence="1" type="ORF">SPRG_14512</name>
</gene>
<reference evidence="1 2" key="1">
    <citation type="journal article" date="2013" name="PLoS Genet.">
        <title>Distinctive expansion of potential virulence genes in the genome of the oomycete fish pathogen Saprolegnia parasitica.</title>
        <authorList>
            <person name="Jiang R.H."/>
            <person name="de Bruijn I."/>
            <person name="Haas B.J."/>
            <person name="Belmonte R."/>
            <person name="Lobach L."/>
            <person name="Christie J."/>
            <person name="van den Ackerveken G."/>
            <person name="Bottin A."/>
            <person name="Bulone V."/>
            <person name="Diaz-Moreno S.M."/>
            <person name="Dumas B."/>
            <person name="Fan L."/>
            <person name="Gaulin E."/>
            <person name="Govers F."/>
            <person name="Grenville-Briggs L.J."/>
            <person name="Horner N.R."/>
            <person name="Levin J.Z."/>
            <person name="Mammella M."/>
            <person name="Meijer H.J."/>
            <person name="Morris P."/>
            <person name="Nusbaum C."/>
            <person name="Oome S."/>
            <person name="Phillips A.J."/>
            <person name="van Rooyen D."/>
            <person name="Rzeszutek E."/>
            <person name="Saraiva M."/>
            <person name="Secombes C.J."/>
            <person name="Seidl M.F."/>
            <person name="Snel B."/>
            <person name="Stassen J.H."/>
            <person name="Sykes S."/>
            <person name="Tripathy S."/>
            <person name="van den Berg H."/>
            <person name="Vega-Arreguin J.C."/>
            <person name="Wawra S."/>
            <person name="Young S.K."/>
            <person name="Zeng Q."/>
            <person name="Dieguez-Uribeondo J."/>
            <person name="Russ C."/>
            <person name="Tyler B.M."/>
            <person name="van West P."/>
        </authorList>
    </citation>
    <scope>NUCLEOTIDE SEQUENCE [LARGE SCALE GENOMIC DNA]</scope>
    <source>
        <strain evidence="1 2">CBS 223.65</strain>
    </source>
</reference>
<accession>A0A067BNW5</accession>
<dbReference type="KEGG" id="spar:SPRG_14512"/>
<organism evidence="1 2">
    <name type="scientific">Saprolegnia parasitica (strain CBS 223.65)</name>
    <dbReference type="NCBI Taxonomy" id="695850"/>
    <lineage>
        <taxon>Eukaryota</taxon>
        <taxon>Sar</taxon>
        <taxon>Stramenopiles</taxon>
        <taxon>Oomycota</taxon>
        <taxon>Saprolegniomycetes</taxon>
        <taxon>Saprolegniales</taxon>
        <taxon>Saprolegniaceae</taxon>
        <taxon>Saprolegnia</taxon>
    </lineage>
</organism>
<dbReference type="EMBL" id="KK583321">
    <property type="protein sequence ID" value="KDO20164.1"/>
    <property type="molecule type" value="Genomic_DNA"/>
</dbReference>
<dbReference type="RefSeq" id="XP_012209113.1">
    <property type="nucleotide sequence ID" value="XM_012353723.1"/>
</dbReference>
<proteinExistence type="predicted"/>
<dbReference type="Proteomes" id="UP000030745">
    <property type="component" value="Unassembled WGS sequence"/>
</dbReference>
<protein>
    <submittedName>
        <fullName evidence="1">Uncharacterized protein</fullName>
    </submittedName>
</protein>
<name>A0A067BNW5_SAPPC</name>
<dbReference type="AlphaFoldDB" id="A0A067BNW5"/>
<evidence type="ECO:0000313" key="2">
    <source>
        <dbReference type="Proteomes" id="UP000030745"/>
    </source>
</evidence>